<evidence type="ECO:0000313" key="2">
    <source>
        <dbReference type="Proteomes" id="UP001168990"/>
    </source>
</evidence>
<dbReference type="EMBL" id="JAQQBS010000116">
    <property type="protein sequence ID" value="KAK0169577.1"/>
    <property type="molecule type" value="Genomic_DNA"/>
</dbReference>
<comment type="caution">
    <text evidence="1">The sequence shown here is derived from an EMBL/GenBank/DDBJ whole genome shotgun (WGS) entry which is preliminary data.</text>
</comment>
<keyword evidence="2" id="KW-1185">Reference proteome</keyword>
<reference evidence="1" key="2">
    <citation type="submission" date="2023-03" db="EMBL/GenBank/DDBJ databases">
        <authorList>
            <person name="Inwood S.N."/>
            <person name="Skelly J.G."/>
            <person name="Guhlin J."/>
            <person name="Harrop T.W.R."/>
            <person name="Goldson S.G."/>
            <person name="Dearden P.K."/>
        </authorList>
    </citation>
    <scope>NUCLEOTIDE SEQUENCE</scope>
    <source>
        <strain evidence="1">Irish</strain>
        <tissue evidence="1">Whole body</tissue>
    </source>
</reference>
<feature type="non-terminal residue" evidence="1">
    <location>
        <position position="292"/>
    </location>
</feature>
<name>A0AA39FHA9_9HYME</name>
<protein>
    <submittedName>
        <fullName evidence="1">Uncharacterized protein</fullName>
    </submittedName>
</protein>
<sequence>MGRGKTKYALIWWVNTSHKDIVKLSVIPKKFQFIDGITPLVWQNYKTETKTTTDAKILAIDTDVNALNEMLITNKGTVHEPSNKILLPEMNTKKKALAEQSKFVKNVQKHNCKHIEERIKTENSIISLLHTKHPQTSRSNEFKSSIPQDNNNLNEYDSCQKSSYETSHFHQLNYATKIFPNNLEIPDQRHINQDSHNECSRTGITESLDEEYETDIDENESDTSNVACVKKSVQASARVLSGIIPIPPEFLRPSDNMVEISPGCGFYLRKCKFSIIQLNYERDEDWRQMVRE</sequence>
<reference evidence="1" key="1">
    <citation type="journal article" date="2023" name="bioRxiv">
        <title>Scaffold-level genome assemblies of two parasitoid biocontrol wasps reveal the parthenogenesis mechanism and an associated novel virus.</title>
        <authorList>
            <person name="Inwood S."/>
            <person name="Skelly J."/>
            <person name="Guhlin J."/>
            <person name="Harrop T."/>
            <person name="Goldson S."/>
            <person name="Dearden P."/>
        </authorList>
    </citation>
    <scope>NUCLEOTIDE SEQUENCE</scope>
    <source>
        <strain evidence="1">Irish</strain>
        <tissue evidence="1">Whole body</tissue>
    </source>
</reference>
<organism evidence="1 2">
    <name type="scientific">Microctonus aethiopoides</name>
    <dbReference type="NCBI Taxonomy" id="144406"/>
    <lineage>
        <taxon>Eukaryota</taxon>
        <taxon>Metazoa</taxon>
        <taxon>Ecdysozoa</taxon>
        <taxon>Arthropoda</taxon>
        <taxon>Hexapoda</taxon>
        <taxon>Insecta</taxon>
        <taxon>Pterygota</taxon>
        <taxon>Neoptera</taxon>
        <taxon>Endopterygota</taxon>
        <taxon>Hymenoptera</taxon>
        <taxon>Apocrita</taxon>
        <taxon>Ichneumonoidea</taxon>
        <taxon>Braconidae</taxon>
        <taxon>Euphorinae</taxon>
        <taxon>Microctonus</taxon>
    </lineage>
</organism>
<dbReference type="AlphaFoldDB" id="A0AA39FHA9"/>
<proteinExistence type="predicted"/>
<gene>
    <name evidence="1" type="ORF">PV328_011865</name>
</gene>
<evidence type="ECO:0000313" key="1">
    <source>
        <dbReference type="EMBL" id="KAK0169577.1"/>
    </source>
</evidence>
<dbReference type="Proteomes" id="UP001168990">
    <property type="component" value="Unassembled WGS sequence"/>
</dbReference>
<accession>A0AA39FHA9</accession>